<organism evidence="2">
    <name type="scientific">Caenorhabditis brenneri</name>
    <name type="common">Nematode worm</name>
    <dbReference type="NCBI Taxonomy" id="135651"/>
    <lineage>
        <taxon>Eukaryota</taxon>
        <taxon>Metazoa</taxon>
        <taxon>Ecdysozoa</taxon>
        <taxon>Nematoda</taxon>
        <taxon>Chromadorea</taxon>
        <taxon>Rhabditida</taxon>
        <taxon>Rhabditina</taxon>
        <taxon>Rhabditomorpha</taxon>
        <taxon>Rhabditoidea</taxon>
        <taxon>Rhabditidae</taxon>
        <taxon>Peloderinae</taxon>
        <taxon>Caenorhabditis</taxon>
    </lineage>
</organism>
<dbReference type="InParanoid" id="G0NPR1"/>
<name>G0NPR1_CAEBE</name>
<dbReference type="Proteomes" id="UP000008068">
    <property type="component" value="Unassembled WGS sequence"/>
</dbReference>
<evidence type="ECO:0000313" key="2">
    <source>
        <dbReference type="Proteomes" id="UP000008068"/>
    </source>
</evidence>
<sequence length="239" mass="24250">MKNDPRREPYAHTNMRSFLSTYVTAPDGGHGLLHNAYEKHIKEPVRHRSTSIKRSSLLLVSSCNPSPVVLALALFSGASAQLAAWPSQSYSPFYQALFGGASTPVLSAPVAKTAPSAIPLAAPALPVPVAAAPVFAPPAPVLAAPAPVFAAPAPLLAPRPVFAAPAFAPVAPVAPVLRAPVAFAAPAPVLAAPAPVLAAPAFAPALAPVAPVLAAPRLVPAYAPFARAAMFIGSNKAKT</sequence>
<dbReference type="OrthoDB" id="5876171at2759"/>
<dbReference type="PANTHER" id="PTHR40351">
    <property type="entry name" value="PROTEIN CBG19323"/>
    <property type="match status" value="1"/>
</dbReference>
<dbReference type="AlphaFoldDB" id="G0NPR1"/>
<dbReference type="HOGENOM" id="CLU_101512_0_0_1"/>
<gene>
    <name evidence="1" type="ORF">CAEBREN_29781</name>
</gene>
<dbReference type="PANTHER" id="PTHR40351:SF1">
    <property type="entry name" value="INTRINSICALLY DISORDERED PROTEIN, CLASS C"/>
    <property type="match status" value="1"/>
</dbReference>
<dbReference type="EMBL" id="GL379921">
    <property type="protein sequence ID" value="EGT35302.1"/>
    <property type="molecule type" value="Genomic_DNA"/>
</dbReference>
<reference evidence="2" key="1">
    <citation type="submission" date="2011-07" db="EMBL/GenBank/DDBJ databases">
        <authorList>
            <consortium name="Caenorhabditis brenneri Sequencing and Analysis Consortium"/>
            <person name="Wilson R.K."/>
        </authorList>
    </citation>
    <scope>NUCLEOTIDE SEQUENCE [LARGE SCALE GENOMIC DNA]</scope>
    <source>
        <strain evidence="2">PB2801</strain>
    </source>
</reference>
<proteinExistence type="predicted"/>
<keyword evidence="2" id="KW-1185">Reference proteome</keyword>
<evidence type="ECO:0000313" key="1">
    <source>
        <dbReference type="EMBL" id="EGT35302.1"/>
    </source>
</evidence>
<protein>
    <submittedName>
        <fullName evidence="1">Uncharacterized protein</fullName>
    </submittedName>
</protein>
<dbReference type="eggNOG" id="ENOG502THIR">
    <property type="taxonomic scope" value="Eukaryota"/>
</dbReference>
<accession>G0NPR1</accession>